<dbReference type="InterPro" id="IPR011335">
    <property type="entry name" value="Restrct_endonuc-II-like"/>
</dbReference>
<evidence type="ECO:0000313" key="3">
    <source>
        <dbReference type="Proteomes" id="UP000219259"/>
    </source>
</evidence>
<evidence type="ECO:0000259" key="1">
    <source>
        <dbReference type="Pfam" id="PF09002"/>
    </source>
</evidence>
<proteinExistence type="predicted"/>
<dbReference type="AlphaFoldDB" id="A0A2A6E649"/>
<dbReference type="Gene3D" id="3.40.1350.10">
    <property type="match status" value="1"/>
</dbReference>
<dbReference type="Pfam" id="PF09002">
    <property type="entry name" value="Card1_endonuc"/>
    <property type="match status" value="1"/>
</dbReference>
<dbReference type="GO" id="GO:0003676">
    <property type="term" value="F:nucleic acid binding"/>
    <property type="evidence" value="ECO:0007669"/>
    <property type="project" value="InterPro"/>
</dbReference>
<protein>
    <submittedName>
        <fullName evidence="2">DUF1887 domain-containing protein</fullName>
    </submittedName>
</protein>
<organism evidence="2 3">
    <name type="scientific">Tannerella forsythia</name>
    <name type="common">Bacteroides forsythus</name>
    <dbReference type="NCBI Taxonomy" id="28112"/>
    <lineage>
        <taxon>Bacteria</taxon>
        <taxon>Pseudomonadati</taxon>
        <taxon>Bacteroidota</taxon>
        <taxon>Bacteroidia</taxon>
        <taxon>Bacteroidales</taxon>
        <taxon>Tannerellaceae</taxon>
        <taxon>Tannerella</taxon>
    </lineage>
</organism>
<dbReference type="InterPro" id="IPR015093">
    <property type="entry name" value="Card1_endonucl_dom"/>
</dbReference>
<name>A0A2A6E649_TANFO</name>
<dbReference type="EMBL" id="NSLJ01000021">
    <property type="protein sequence ID" value="PDP43376.1"/>
    <property type="molecule type" value="Genomic_DNA"/>
</dbReference>
<accession>A0A2A6E649</accession>
<evidence type="ECO:0000313" key="2">
    <source>
        <dbReference type="EMBL" id="PDP43376.1"/>
    </source>
</evidence>
<feature type="domain" description="Card1 endonuclease" evidence="1">
    <location>
        <begin position="4"/>
        <end position="79"/>
    </location>
</feature>
<dbReference type="InterPro" id="IPR011856">
    <property type="entry name" value="tRNA_endonuc-like_dom_sf"/>
</dbReference>
<reference evidence="2 3" key="1">
    <citation type="submission" date="2017-09" db="EMBL/GenBank/DDBJ databases">
        <title>Phase variable restriction modification systems are present in the genome sequences of periodontal pathogens Prevotella intermedia, Tannerella forsythia and Porphyromonas gingivalis.</title>
        <authorList>
            <person name="Haigh R.D."/>
            <person name="Crawford L."/>
            <person name="Ralph J."/>
            <person name="Wanford J."/>
            <person name="Vartoukian S.R."/>
            <person name="Hijazib K."/>
            <person name="Wade W."/>
            <person name="Oggioni M.R."/>
        </authorList>
    </citation>
    <scope>NUCLEOTIDE SEQUENCE [LARGE SCALE GENOMIC DNA]</scope>
    <source>
        <strain evidence="2 3">WW11663</strain>
    </source>
</reference>
<sequence length="135" mass="15443">MAFNSGWFEYKAANMLNHWKRTKNICMNCRFPFKTNVDKNEVDIIVNAGNKLLFVECKTQINKTTDIDKFNSVAKAYGGTAKTDATPSTDVLNNFDLGIHRTISPYPQETKRKTPFAGYDLWFNRFVKNSCKISA</sequence>
<dbReference type="Proteomes" id="UP000219259">
    <property type="component" value="Unassembled WGS sequence"/>
</dbReference>
<dbReference type="SUPFAM" id="SSF52980">
    <property type="entry name" value="Restriction endonuclease-like"/>
    <property type="match status" value="1"/>
</dbReference>
<gene>
    <name evidence="2" type="ORF">CLI86_08800</name>
</gene>
<comment type="caution">
    <text evidence="2">The sequence shown here is derived from an EMBL/GenBank/DDBJ whole genome shotgun (WGS) entry which is preliminary data.</text>
</comment>